<evidence type="ECO:0000313" key="1">
    <source>
        <dbReference type="EMBL" id="KAF7252949.1"/>
    </source>
</evidence>
<keyword evidence="2" id="KW-1185">Reference proteome</keyword>
<sequence length="131" mass="15268">MCLSDIPIRTTMNLLLRSVSLYCVVPFPRFLSSVSCRSLKLVKPYEPQISPGVGPNLERNNTLPKEYERLMQKVIHRIGPSVFGRRRLYPILLSRRAKKCSEEVRLASPNGRLTMYQQLIRGKRSLWNHDW</sequence>
<gene>
    <name evidence="1" type="ORF">EG68_08857</name>
</gene>
<reference evidence="1" key="1">
    <citation type="submission" date="2019-07" db="EMBL/GenBank/DDBJ databases">
        <title>Annotation for the trematode Paragonimus miyazaki's.</title>
        <authorList>
            <person name="Choi Y.-J."/>
        </authorList>
    </citation>
    <scope>NUCLEOTIDE SEQUENCE</scope>
    <source>
        <strain evidence="1">Japan</strain>
    </source>
</reference>
<protein>
    <submittedName>
        <fullName evidence="1">Uncharacterized protein</fullName>
    </submittedName>
</protein>
<accession>A0A8S9YNX7</accession>
<evidence type="ECO:0000313" key="2">
    <source>
        <dbReference type="Proteomes" id="UP000822476"/>
    </source>
</evidence>
<comment type="caution">
    <text evidence="1">The sequence shown here is derived from an EMBL/GenBank/DDBJ whole genome shotgun (WGS) entry which is preliminary data.</text>
</comment>
<dbReference type="OrthoDB" id="431691at2759"/>
<proteinExistence type="predicted"/>
<dbReference type="Proteomes" id="UP000822476">
    <property type="component" value="Unassembled WGS sequence"/>
</dbReference>
<name>A0A8S9YNX7_9TREM</name>
<dbReference type="AlphaFoldDB" id="A0A8S9YNX7"/>
<dbReference type="EMBL" id="JTDE01004858">
    <property type="protein sequence ID" value="KAF7252949.1"/>
    <property type="molecule type" value="Genomic_DNA"/>
</dbReference>
<organism evidence="1 2">
    <name type="scientific">Paragonimus skrjabini miyazakii</name>
    <dbReference type="NCBI Taxonomy" id="59628"/>
    <lineage>
        <taxon>Eukaryota</taxon>
        <taxon>Metazoa</taxon>
        <taxon>Spiralia</taxon>
        <taxon>Lophotrochozoa</taxon>
        <taxon>Platyhelminthes</taxon>
        <taxon>Trematoda</taxon>
        <taxon>Digenea</taxon>
        <taxon>Plagiorchiida</taxon>
        <taxon>Troglotremata</taxon>
        <taxon>Troglotrematidae</taxon>
        <taxon>Paragonimus</taxon>
    </lineage>
</organism>